<dbReference type="GO" id="GO:0008237">
    <property type="term" value="F:metallopeptidase activity"/>
    <property type="evidence" value="ECO:0007669"/>
    <property type="project" value="UniProtKB-KW"/>
</dbReference>
<keyword evidence="2" id="KW-0482">Metalloprotease</keyword>
<feature type="transmembrane region" description="Helical" evidence="1">
    <location>
        <begin position="6"/>
        <end position="29"/>
    </location>
</feature>
<proteinExistence type="predicted"/>
<keyword evidence="1" id="KW-0472">Membrane</keyword>
<dbReference type="Pfam" id="PF10086">
    <property type="entry name" value="YhfC"/>
    <property type="match status" value="1"/>
</dbReference>
<keyword evidence="2" id="KW-0645">Protease</keyword>
<keyword evidence="3" id="KW-1185">Reference proteome</keyword>
<dbReference type="InterPro" id="IPR011397">
    <property type="entry name" value="YhfC"/>
</dbReference>
<reference evidence="2 3" key="1">
    <citation type="submission" date="2019-01" db="EMBL/GenBank/DDBJ databases">
        <title>Lactibacter flavus gen. nov., sp. nov., a novel bacterium of the family Propionibacteriaceae isolated from raw milk and dairy products.</title>
        <authorList>
            <person name="Huptas C."/>
            <person name="Wenning M."/>
            <person name="Breitenwieser F."/>
            <person name="Doll E."/>
            <person name="Von Neubeck M."/>
            <person name="Busse H.-J."/>
            <person name="Scherer S."/>
        </authorList>
    </citation>
    <scope>NUCLEOTIDE SEQUENCE [LARGE SCALE GENOMIC DNA]</scope>
    <source>
        <strain evidence="2 3">DSM 22130</strain>
    </source>
</reference>
<dbReference type="GO" id="GO:0006508">
    <property type="term" value="P:proteolysis"/>
    <property type="evidence" value="ECO:0007669"/>
    <property type="project" value="UniProtKB-KW"/>
</dbReference>
<keyword evidence="1" id="KW-0812">Transmembrane</keyword>
<evidence type="ECO:0000313" key="3">
    <source>
        <dbReference type="Proteomes" id="UP000291933"/>
    </source>
</evidence>
<feature type="transmembrane region" description="Helical" evidence="1">
    <location>
        <begin position="228"/>
        <end position="247"/>
    </location>
</feature>
<organism evidence="2 3">
    <name type="scientific">Propioniciclava tarda</name>
    <dbReference type="NCBI Taxonomy" id="433330"/>
    <lineage>
        <taxon>Bacteria</taxon>
        <taxon>Bacillati</taxon>
        <taxon>Actinomycetota</taxon>
        <taxon>Actinomycetes</taxon>
        <taxon>Propionibacteriales</taxon>
        <taxon>Propionibacteriaceae</taxon>
        <taxon>Propioniciclava</taxon>
    </lineage>
</organism>
<accession>A0A4Q9KML8</accession>
<dbReference type="RefSeq" id="WP_131171306.1">
    <property type="nucleotide sequence ID" value="NZ_FXTL01000003.1"/>
</dbReference>
<dbReference type="Proteomes" id="UP000291933">
    <property type="component" value="Unassembled WGS sequence"/>
</dbReference>
<keyword evidence="1" id="KW-1133">Transmembrane helix</keyword>
<sequence length="263" mass="27494">MVPVAAIVLMALTVIVCIALPFGGAVLLLRRFGKVGRAFWCGMLAFFVSQVVLRIPLMTIVVPSLGDPAKSVLLSAPVASFSAGLFEETGRLVVLVLLMKAFHRLADGVAFGLGHGGLEAILLVGLVNLNNLVIAVMMNTGQWPAVTKTLTPEVAAQIEKAMTQTPWWDFGLAGLERIGAIGLHIALSLVVLAGIVHGRKLLAWVVAVVVHGVVNLGVISAVQAKVPIAVVEFALIAVVAILLIGVVRRLGPTFPTTVAVDAS</sequence>
<feature type="transmembrane region" description="Helical" evidence="1">
    <location>
        <begin position="178"/>
        <end position="196"/>
    </location>
</feature>
<feature type="transmembrane region" description="Helical" evidence="1">
    <location>
        <begin position="78"/>
        <end position="99"/>
    </location>
</feature>
<comment type="caution">
    <text evidence="2">The sequence shown here is derived from an EMBL/GenBank/DDBJ whole genome shotgun (WGS) entry which is preliminary data.</text>
</comment>
<feature type="transmembrane region" description="Helical" evidence="1">
    <location>
        <begin position="41"/>
        <end position="66"/>
    </location>
</feature>
<gene>
    <name evidence="2" type="ORF">ET996_04205</name>
</gene>
<dbReference type="AlphaFoldDB" id="A0A4Q9KML8"/>
<name>A0A4Q9KML8_PROTD</name>
<dbReference type="PIRSF" id="PIRSF033101">
    <property type="entry name" value="UCP033101"/>
    <property type="match status" value="1"/>
</dbReference>
<feature type="transmembrane region" description="Helical" evidence="1">
    <location>
        <begin position="201"/>
        <end position="222"/>
    </location>
</feature>
<dbReference type="OrthoDB" id="9807167at2"/>
<protein>
    <submittedName>
        <fullName evidence="2">YhfC family intramembrane metalloprotease</fullName>
    </submittedName>
</protein>
<evidence type="ECO:0000256" key="1">
    <source>
        <dbReference type="SAM" id="Phobius"/>
    </source>
</evidence>
<dbReference type="EMBL" id="SDMR01000003">
    <property type="protein sequence ID" value="TBT95654.1"/>
    <property type="molecule type" value="Genomic_DNA"/>
</dbReference>
<keyword evidence="2" id="KW-0378">Hydrolase</keyword>
<evidence type="ECO:0000313" key="2">
    <source>
        <dbReference type="EMBL" id="TBT95654.1"/>
    </source>
</evidence>